<evidence type="ECO:0000313" key="2">
    <source>
        <dbReference type="Proteomes" id="UP000012073"/>
    </source>
</evidence>
<dbReference type="Proteomes" id="UP000012073">
    <property type="component" value="Unassembled WGS sequence"/>
</dbReference>
<dbReference type="KEGG" id="ccp:CHC_T00003471001"/>
<name>R7QBS0_CHOCR</name>
<dbReference type="Gramene" id="CDF35238">
    <property type="protein sequence ID" value="CDF35238"/>
    <property type="gene ID" value="CHC_T00003471001"/>
</dbReference>
<dbReference type="EMBL" id="HG001725">
    <property type="protein sequence ID" value="CDF35238.1"/>
    <property type="molecule type" value="Genomic_DNA"/>
</dbReference>
<keyword evidence="2" id="KW-1185">Reference proteome</keyword>
<organism evidence="1 2">
    <name type="scientific">Chondrus crispus</name>
    <name type="common">Carrageen Irish moss</name>
    <name type="synonym">Polymorpha crispa</name>
    <dbReference type="NCBI Taxonomy" id="2769"/>
    <lineage>
        <taxon>Eukaryota</taxon>
        <taxon>Rhodophyta</taxon>
        <taxon>Florideophyceae</taxon>
        <taxon>Rhodymeniophycidae</taxon>
        <taxon>Gigartinales</taxon>
        <taxon>Gigartinaceae</taxon>
        <taxon>Chondrus</taxon>
    </lineage>
</organism>
<gene>
    <name evidence="1" type="ORF">CHC_T00003471001</name>
</gene>
<sequence length="95" mass="10795">MPSTDCCLTFCTWTVESGFQKLREPCQESFVCSNRCLPKPDYDLDCGLHPTRSLADFPLLYPIYSSLASAAQSYKPRLFRRNIASLLTLAQLRLL</sequence>
<proteinExistence type="predicted"/>
<dbReference type="GeneID" id="17322774"/>
<dbReference type="AlphaFoldDB" id="R7QBS0"/>
<evidence type="ECO:0000313" key="1">
    <source>
        <dbReference type="EMBL" id="CDF35238.1"/>
    </source>
</evidence>
<dbReference type="RefSeq" id="XP_005715057.1">
    <property type="nucleotide sequence ID" value="XM_005715000.1"/>
</dbReference>
<protein>
    <submittedName>
        <fullName evidence="1">Uncharacterized protein</fullName>
    </submittedName>
</protein>
<accession>R7QBS0</accession>
<reference evidence="2" key="1">
    <citation type="journal article" date="2013" name="Proc. Natl. Acad. Sci. U.S.A.">
        <title>Genome structure and metabolic features in the red seaweed Chondrus crispus shed light on evolution of the Archaeplastida.</title>
        <authorList>
            <person name="Collen J."/>
            <person name="Porcel B."/>
            <person name="Carre W."/>
            <person name="Ball S.G."/>
            <person name="Chaparro C."/>
            <person name="Tonon T."/>
            <person name="Barbeyron T."/>
            <person name="Michel G."/>
            <person name="Noel B."/>
            <person name="Valentin K."/>
            <person name="Elias M."/>
            <person name="Artiguenave F."/>
            <person name="Arun A."/>
            <person name="Aury J.M."/>
            <person name="Barbosa-Neto J.F."/>
            <person name="Bothwell J.H."/>
            <person name="Bouget F.Y."/>
            <person name="Brillet L."/>
            <person name="Cabello-Hurtado F."/>
            <person name="Capella-Gutierrez S."/>
            <person name="Charrier B."/>
            <person name="Cladiere L."/>
            <person name="Cock J.M."/>
            <person name="Coelho S.M."/>
            <person name="Colleoni C."/>
            <person name="Czjzek M."/>
            <person name="Da Silva C."/>
            <person name="Delage L."/>
            <person name="Denoeud F."/>
            <person name="Deschamps P."/>
            <person name="Dittami S.M."/>
            <person name="Gabaldon T."/>
            <person name="Gachon C.M."/>
            <person name="Groisillier A."/>
            <person name="Herve C."/>
            <person name="Jabbari K."/>
            <person name="Katinka M."/>
            <person name="Kloareg B."/>
            <person name="Kowalczyk N."/>
            <person name="Labadie K."/>
            <person name="Leblanc C."/>
            <person name="Lopez P.J."/>
            <person name="McLachlan D.H."/>
            <person name="Meslet-Cladiere L."/>
            <person name="Moustafa A."/>
            <person name="Nehr Z."/>
            <person name="Nyvall Collen P."/>
            <person name="Panaud O."/>
            <person name="Partensky F."/>
            <person name="Poulain J."/>
            <person name="Rensing S.A."/>
            <person name="Rousvoal S."/>
            <person name="Samson G."/>
            <person name="Symeonidi A."/>
            <person name="Weissenbach J."/>
            <person name="Zambounis A."/>
            <person name="Wincker P."/>
            <person name="Boyen C."/>
        </authorList>
    </citation>
    <scope>NUCLEOTIDE SEQUENCE [LARGE SCALE GENOMIC DNA]</scope>
    <source>
        <strain evidence="2">cv. Stackhouse</strain>
    </source>
</reference>